<feature type="region of interest" description="Disordered" evidence="1">
    <location>
        <begin position="1"/>
        <end position="47"/>
    </location>
</feature>
<evidence type="ECO:0000313" key="3">
    <source>
        <dbReference type="EMBL" id="CAB4986634.1"/>
    </source>
</evidence>
<evidence type="ECO:0000256" key="1">
    <source>
        <dbReference type="SAM" id="MobiDB-lite"/>
    </source>
</evidence>
<organism evidence="2">
    <name type="scientific">freshwater metagenome</name>
    <dbReference type="NCBI Taxonomy" id="449393"/>
    <lineage>
        <taxon>unclassified sequences</taxon>
        <taxon>metagenomes</taxon>
        <taxon>ecological metagenomes</taxon>
    </lineage>
</organism>
<gene>
    <name evidence="2" type="ORF">UFOPK2928_00715</name>
    <name evidence="3" type="ORF">UFOPK4010_00329</name>
</gene>
<reference evidence="2" key="1">
    <citation type="submission" date="2020-05" db="EMBL/GenBank/DDBJ databases">
        <authorList>
            <person name="Chiriac C."/>
            <person name="Salcher M."/>
            <person name="Ghai R."/>
            <person name="Kavagutti S V."/>
        </authorList>
    </citation>
    <scope>NUCLEOTIDE SEQUENCE</scope>
</reference>
<accession>A0A6J6W8J8</accession>
<evidence type="ECO:0000313" key="2">
    <source>
        <dbReference type="EMBL" id="CAB4779844.1"/>
    </source>
</evidence>
<sequence length="47" mass="4778">MTVASLTASATVTTRKPSASALARDAEPSLSPTRTSTPESRKLSACA</sequence>
<feature type="compositionally biased region" description="Low complexity" evidence="1">
    <location>
        <begin position="1"/>
        <end position="14"/>
    </location>
</feature>
<proteinExistence type="predicted"/>
<dbReference type="EMBL" id="CAEZZY010000067">
    <property type="protein sequence ID" value="CAB4779844.1"/>
    <property type="molecule type" value="Genomic_DNA"/>
</dbReference>
<name>A0A6J6W8J8_9ZZZZ</name>
<dbReference type="AlphaFoldDB" id="A0A6J6W8J8"/>
<dbReference type="EMBL" id="CAFBOU010000015">
    <property type="protein sequence ID" value="CAB4986634.1"/>
    <property type="molecule type" value="Genomic_DNA"/>
</dbReference>
<protein>
    <submittedName>
        <fullName evidence="2">Unannotated protein</fullName>
    </submittedName>
</protein>